<proteinExistence type="predicted"/>
<dbReference type="AlphaFoldDB" id="A0A7H1N5U5"/>
<evidence type="ECO:0000313" key="2">
    <source>
        <dbReference type="EMBL" id="QNT71081.1"/>
    </source>
</evidence>
<dbReference type="InterPro" id="IPR014710">
    <property type="entry name" value="RmlC-like_jellyroll"/>
</dbReference>
<protein>
    <submittedName>
        <fullName evidence="2">Cupin domain-containing protein</fullName>
    </submittedName>
</protein>
<dbReference type="InterPro" id="IPR013096">
    <property type="entry name" value="Cupin_2"/>
</dbReference>
<dbReference type="SUPFAM" id="SSF51182">
    <property type="entry name" value="RmlC-like cupins"/>
    <property type="match status" value="1"/>
</dbReference>
<evidence type="ECO:0000259" key="1">
    <source>
        <dbReference type="Pfam" id="PF07883"/>
    </source>
</evidence>
<dbReference type="KEGG" id="dvn:HQ394_02390"/>
<dbReference type="Proteomes" id="UP000516369">
    <property type="component" value="Chromosome"/>
</dbReference>
<evidence type="ECO:0000313" key="3">
    <source>
        <dbReference type="Proteomes" id="UP000516369"/>
    </source>
</evidence>
<keyword evidence="3" id="KW-1185">Reference proteome</keyword>
<accession>A0A7H1N5U5</accession>
<dbReference type="Gene3D" id="2.60.120.10">
    <property type="entry name" value="Jelly Rolls"/>
    <property type="match status" value="1"/>
</dbReference>
<dbReference type="EMBL" id="CP053923">
    <property type="protein sequence ID" value="QNT71081.1"/>
    <property type="molecule type" value="Genomic_DNA"/>
</dbReference>
<sequence length="89" mass="10143">MLQLPGTRIERIVSTGQTTPVGEWFDQSWDEWVLLLRGGAELVIEGDAAPRRLRPGDWLLLPARTRHRVTWTDETTPTVWLAIHIGEPC</sequence>
<dbReference type="CDD" id="cd06981">
    <property type="entry name" value="cupin_reut_a1446"/>
    <property type="match status" value="1"/>
</dbReference>
<dbReference type="Pfam" id="PF07883">
    <property type="entry name" value="Cupin_2"/>
    <property type="match status" value="1"/>
</dbReference>
<gene>
    <name evidence="2" type="ORF">HQ394_02390</name>
</gene>
<feature type="domain" description="Cupin type-2" evidence="1">
    <location>
        <begin position="27"/>
        <end position="83"/>
    </location>
</feature>
<organism evidence="2 3">
    <name type="scientific">Defluviicoccus vanus</name>
    <dbReference type="NCBI Taxonomy" id="111831"/>
    <lineage>
        <taxon>Bacteria</taxon>
        <taxon>Pseudomonadati</taxon>
        <taxon>Pseudomonadota</taxon>
        <taxon>Alphaproteobacteria</taxon>
        <taxon>Rhodospirillales</taxon>
        <taxon>Rhodospirillaceae</taxon>
        <taxon>Defluviicoccus</taxon>
    </lineage>
</organism>
<reference evidence="2 3" key="1">
    <citation type="submission" date="2020-05" db="EMBL/GenBank/DDBJ databases">
        <title>Complete closed genome sequence of Defluviicoccus vanus.</title>
        <authorList>
            <person name="Bessarab I."/>
            <person name="Arumugam K."/>
            <person name="Maszenan A.M."/>
            <person name="Seviour R.J."/>
            <person name="Williams R.B."/>
        </authorList>
    </citation>
    <scope>NUCLEOTIDE SEQUENCE [LARGE SCALE GENOMIC DNA]</scope>
    <source>
        <strain evidence="2 3">Ben 114</strain>
    </source>
</reference>
<dbReference type="InterPro" id="IPR011051">
    <property type="entry name" value="RmlC_Cupin_sf"/>
</dbReference>
<name>A0A7H1N5U5_9PROT</name>